<proteinExistence type="predicted"/>
<protein>
    <submittedName>
        <fullName evidence="1">Uncharacterized protein</fullName>
    </submittedName>
</protein>
<dbReference type="EMBL" id="JBEUOH010000021">
    <property type="protein sequence ID" value="KAL0868178.1"/>
    <property type="molecule type" value="Genomic_DNA"/>
</dbReference>
<dbReference type="InterPro" id="IPR029138">
    <property type="entry name" value="SNAPC5"/>
</dbReference>
<name>A0ABR3HCM6_LOXSC</name>
<dbReference type="Proteomes" id="UP001549920">
    <property type="component" value="Unassembled WGS sequence"/>
</dbReference>
<organism evidence="1 2">
    <name type="scientific">Loxostege sticticalis</name>
    <name type="common">Beet webworm moth</name>
    <dbReference type="NCBI Taxonomy" id="481309"/>
    <lineage>
        <taxon>Eukaryota</taxon>
        <taxon>Metazoa</taxon>
        <taxon>Ecdysozoa</taxon>
        <taxon>Arthropoda</taxon>
        <taxon>Hexapoda</taxon>
        <taxon>Insecta</taxon>
        <taxon>Pterygota</taxon>
        <taxon>Neoptera</taxon>
        <taxon>Endopterygota</taxon>
        <taxon>Lepidoptera</taxon>
        <taxon>Glossata</taxon>
        <taxon>Ditrysia</taxon>
        <taxon>Pyraloidea</taxon>
        <taxon>Crambidae</taxon>
        <taxon>Pyraustinae</taxon>
        <taxon>Loxostege</taxon>
    </lineage>
</organism>
<sequence>MNDARYFSLTHRIAEETQLLAEEKWIVEALNKIKTQRNCLQIERLQLESMKSQLRKPATKGVAVAKIPDSPKTFTLSMMQNMSAPKPTAPNTPNRKFLEAEAACNTEQLNLGVTHSVFNSTPSEQFVMEEDEEEEEEVEDCDDLLLDMNMFMNCTQKQ</sequence>
<gene>
    <name evidence="1" type="ORF">ABMA27_007724</name>
</gene>
<evidence type="ECO:0000313" key="2">
    <source>
        <dbReference type="Proteomes" id="UP001549920"/>
    </source>
</evidence>
<comment type="caution">
    <text evidence="1">The sequence shown here is derived from an EMBL/GenBank/DDBJ whole genome shotgun (WGS) entry which is preliminary data.</text>
</comment>
<dbReference type="Pfam" id="PF15497">
    <property type="entry name" value="SNAPC5"/>
    <property type="match status" value="1"/>
</dbReference>
<keyword evidence="2" id="KW-1185">Reference proteome</keyword>
<accession>A0ABR3HCM6</accession>
<reference evidence="1 2" key="1">
    <citation type="submission" date="2024-06" db="EMBL/GenBank/DDBJ databases">
        <title>A chromosome-level genome assembly of beet webworm, Loxostege sticticalis.</title>
        <authorList>
            <person name="Zhang Y."/>
        </authorList>
    </citation>
    <scope>NUCLEOTIDE SEQUENCE [LARGE SCALE GENOMIC DNA]</scope>
    <source>
        <strain evidence="1">AQ026</strain>
        <tissue evidence="1">Whole body</tissue>
    </source>
</reference>
<evidence type="ECO:0000313" key="1">
    <source>
        <dbReference type="EMBL" id="KAL0868178.1"/>
    </source>
</evidence>